<keyword evidence="12" id="KW-1185">Reference proteome</keyword>
<keyword evidence="3" id="KW-0479">Metal-binding</keyword>
<feature type="compositionally biased region" description="Polar residues" evidence="9">
    <location>
        <begin position="261"/>
        <end position="270"/>
    </location>
</feature>
<evidence type="ECO:0000313" key="12">
    <source>
        <dbReference type="Proteomes" id="UP001152759"/>
    </source>
</evidence>
<evidence type="ECO:0000256" key="4">
    <source>
        <dbReference type="ARBA" id="ARBA00022737"/>
    </source>
</evidence>
<keyword evidence="4" id="KW-0677">Repeat</keyword>
<keyword evidence="7" id="KW-0862">Zinc</keyword>
<evidence type="ECO:0000313" key="11">
    <source>
        <dbReference type="EMBL" id="CAH0776272.1"/>
    </source>
</evidence>
<dbReference type="GO" id="GO:0006914">
    <property type="term" value="P:autophagy"/>
    <property type="evidence" value="ECO:0007669"/>
    <property type="project" value="UniProtKB-KW"/>
</dbReference>
<comment type="subcellular location">
    <subcellularLocation>
        <location evidence="1">Late endosome</location>
    </subcellularLocation>
</comment>
<dbReference type="KEGG" id="btab:109032775"/>
<evidence type="ECO:0000256" key="5">
    <source>
        <dbReference type="ARBA" id="ARBA00022753"/>
    </source>
</evidence>
<dbReference type="PANTHER" id="PTHR12326:SF12">
    <property type="entry name" value="PLECKSTRIN HOMOLOGY AND RUN DOMAIN CONTAINING M1"/>
    <property type="match status" value="1"/>
</dbReference>
<dbReference type="SUPFAM" id="SSF140741">
    <property type="entry name" value="RUN domain-like"/>
    <property type="match status" value="1"/>
</dbReference>
<dbReference type="PROSITE" id="PS50826">
    <property type="entry name" value="RUN"/>
    <property type="match status" value="1"/>
</dbReference>
<dbReference type="EMBL" id="OU963869">
    <property type="protein sequence ID" value="CAH0776272.1"/>
    <property type="molecule type" value="Genomic_DNA"/>
</dbReference>
<dbReference type="SMART" id="SM01175">
    <property type="entry name" value="DUF4206"/>
    <property type="match status" value="1"/>
</dbReference>
<evidence type="ECO:0000256" key="2">
    <source>
        <dbReference type="ARBA" id="ARBA00022553"/>
    </source>
</evidence>
<sequence length="680" mass="76716">MTSLFRSIMNTKNQSHAVKKSIIAQVSISIKEIQLEYAESDTSLVASNVTDGLCTALEAIFIHGMKETFFNKMSFALSNDLDSLPQPNFWPALLVYSHREVIDQINKLSQVKTDIGRCRAWLRIALNETLTSSYLATMKKDSRTLRHYYKTSAFLRDPECLSIAITMIEGIEACRFELAYNSSLLNAWTDSPLMLAGLWTPAMKPTPVGVATDVAQTLSAEEKFDDSVSSMMSVSSLQTTGSLITIGVNEEEALRIILSTPTHNSPFESAQESESDEKTEFNDPVLESKLNQEYSSSPSNPEVITAGRIDNITSETSANQDCATDVQSDCDPVQNVGQSSTNESFYLLLKSYNNTEANNRTKNAFESMKPRDLLHSLKSKNSEISACYKIISDNLVESGNEDYDVLEETMKSPSEESNGLIEYLYKIPTELGLDYQNYLCKNCAQLVGIHFEKAIYCNYFGCYYCPDCHNEDSAVIPARVIFNWDFQFYPVCRKAADFLTDIQLHPVFNLKTINPKLISAVPDLDRAQRLRLQLHYLAKYLITCRESISDQLQKLIWPREYLYEHMNIYSMADLSQIANGVLIPFLLKIVSLATTHVTDCSFCHSKGFICEICKDPEIIYPFQLETAHQCSQCNSVYHSKCFKDSKSCPKCIRKQRYEAAKLSTEESKKVTVIPFVGQEV</sequence>
<accession>A0A9P0CA80</accession>
<dbReference type="Gene3D" id="1.20.58.900">
    <property type="match status" value="1"/>
</dbReference>
<keyword evidence="6" id="KW-0863">Zinc-finger</keyword>
<dbReference type="Proteomes" id="UP001152759">
    <property type="component" value="Chromosome 8"/>
</dbReference>
<proteinExistence type="predicted"/>
<dbReference type="Pfam" id="PF02759">
    <property type="entry name" value="RUN"/>
    <property type="match status" value="1"/>
</dbReference>
<feature type="domain" description="RUN" evidence="10">
    <location>
        <begin position="44"/>
        <end position="183"/>
    </location>
</feature>
<dbReference type="InterPro" id="IPR025258">
    <property type="entry name" value="RH_dom"/>
</dbReference>
<dbReference type="CDD" id="cd17679">
    <property type="entry name" value="RUN_PLEKHM1"/>
    <property type="match status" value="1"/>
</dbReference>
<protein>
    <recommendedName>
        <fullName evidence="10">RUN domain-containing protein</fullName>
    </recommendedName>
</protein>
<reference evidence="11" key="1">
    <citation type="submission" date="2021-12" db="EMBL/GenBank/DDBJ databases">
        <authorList>
            <person name="King R."/>
        </authorList>
    </citation>
    <scope>NUCLEOTIDE SEQUENCE</scope>
</reference>
<organism evidence="11 12">
    <name type="scientific">Bemisia tabaci</name>
    <name type="common">Sweetpotato whitefly</name>
    <name type="synonym">Aleurodes tabaci</name>
    <dbReference type="NCBI Taxonomy" id="7038"/>
    <lineage>
        <taxon>Eukaryota</taxon>
        <taxon>Metazoa</taxon>
        <taxon>Ecdysozoa</taxon>
        <taxon>Arthropoda</taxon>
        <taxon>Hexapoda</taxon>
        <taxon>Insecta</taxon>
        <taxon>Pterygota</taxon>
        <taxon>Neoptera</taxon>
        <taxon>Paraneoptera</taxon>
        <taxon>Hemiptera</taxon>
        <taxon>Sternorrhyncha</taxon>
        <taxon>Aleyrodoidea</taxon>
        <taxon>Aleyrodidae</taxon>
        <taxon>Aleyrodinae</taxon>
        <taxon>Bemisia</taxon>
    </lineage>
</organism>
<dbReference type="InterPro" id="IPR004012">
    <property type="entry name" value="Run_dom"/>
</dbReference>
<dbReference type="InterPro" id="IPR037213">
    <property type="entry name" value="Run_dom_sf"/>
</dbReference>
<dbReference type="GO" id="GO:0005770">
    <property type="term" value="C:late endosome"/>
    <property type="evidence" value="ECO:0007669"/>
    <property type="project" value="UniProtKB-SubCell"/>
</dbReference>
<name>A0A9P0CA80_BEMTA</name>
<dbReference type="PANTHER" id="PTHR12326">
    <property type="entry name" value="PLECKSTRIN HOMOLOGY DOMAIN CONTAINING PROTEIN"/>
    <property type="match status" value="1"/>
</dbReference>
<keyword evidence="2" id="KW-0597">Phosphoprotein</keyword>
<evidence type="ECO:0000256" key="9">
    <source>
        <dbReference type="SAM" id="MobiDB-lite"/>
    </source>
</evidence>
<dbReference type="InterPro" id="IPR047326">
    <property type="entry name" value="RUN_PLEKHM1"/>
</dbReference>
<evidence type="ECO:0000256" key="6">
    <source>
        <dbReference type="ARBA" id="ARBA00022771"/>
    </source>
</evidence>
<dbReference type="SMART" id="SM00593">
    <property type="entry name" value="RUN"/>
    <property type="match status" value="1"/>
</dbReference>
<dbReference type="InterPro" id="IPR051366">
    <property type="entry name" value="DEF8"/>
</dbReference>
<keyword evidence="5" id="KW-0967">Endosome</keyword>
<dbReference type="GO" id="GO:0008270">
    <property type="term" value="F:zinc ion binding"/>
    <property type="evidence" value="ECO:0007669"/>
    <property type="project" value="UniProtKB-KW"/>
</dbReference>
<feature type="region of interest" description="Disordered" evidence="9">
    <location>
        <begin position="261"/>
        <end position="281"/>
    </location>
</feature>
<dbReference type="Pfam" id="PF13901">
    <property type="entry name" value="RH_dom"/>
    <property type="match status" value="1"/>
</dbReference>
<gene>
    <name evidence="11" type="ORF">BEMITA_LOCUS12382</name>
</gene>
<evidence type="ECO:0000256" key="8">
    <source>
        <dbReference type="ARBA" id="ARBA00023006"/>
    </source>
</evidence>
<evidence type="ECO:0000256" key="1">
    <source>
        <dbReference type="ARBA" id="ARBA00004603"/>
    </source>
</evidence>
<keyword evidence="8" id="KW-0072">Autophagy</keyword>
<dbReference type="AlphaFoldDB" id="A0A9P0CA80"/>
<evidence type="ECO:0000256" key="3">
    <source>
        <dbReference type="ARBA" id="ARBA00022723"/>
    </source>
</evidence>
<evidence type="ECO:0000256" key="7">
    <source>
        <dbReference type="ARBA" id="ARBA00022833"/>
    </source>
</evidence>
<evidence type="ECO:0000259" key="10">
    <source>
        <dbReference type="PROSITE" id="PS50826"/>
    </source>
</evidence>